<dbReference type="OrthoDB" id="3985590at2"/>
<protein>
    <recommendedName>
        <fullName evidence="1">Siphovirus-type tail component C-terminal domain-containing protein</fullName>
    </recommendedName>
</protein>
<evidence type="ECO:0000259" key="1">
    <source>
        <dbReference type="Pfam" id="PF22768"/>
    </source>
</evidence>
<dbReference type="Proteomes" id="UP000316988">
    <property type="component" value="Unassembled WGS sequence"/>
</dbReference>
<organism evidence="2 3">
    <name type="scientific">Aeromicrobium piscarium</name>
    <dbReference type="NCBI Taxonomy" id="2590901"/>
    <lineage>
        <taxon>Bacteria</taxon>
        <taxon>Bacillati</taxon>
        <taxon>Actinomycetota</taxon>
        <taxon>Actinomycetes</taxon>
        <taxon>Propionibacteriales</taxon>
        <taxon>Nocardioidaceae</taxon>
        <taxon>Aeromicrobium</taxon>
    </lineage>
</organism>
<dbReference type="InterPro" id="IPR054738">
    <property type="entry name" value="Siphovirus-type_tail_C"/>
</dbReference>
<proteinExistence type="predicted"/>
<feature type="domain" description="Siphovirus-type tail component C-terminal" evidence="1">
    <location>
        <begin position="187"/>
        <end position="270"/>
    </location>
</feature>
<sequence length="286" mass="31025">MTTVVLGDSGITLGATDEYGVEWSLQEGSDLWQPKPSPRDVSGDRTVGDGAWSATEHYGPRVQQFEVHVHAPSHEELHRAHDRWRAALSLRGFRVIGFEPGFSAGRWSMMRLDGQVPWKEATPGPGRAVAATSVSLRADDPLIYSDAIRQVITGAPSTTGGLVWPASWPATWDAVVTTGVLRLTNEGSEPTPILWRLDGPASDPVVTDTRTGGRWRLALSLEAGEWITVDAATRRVLASGNAQASRRPQWSGTWMSLPPGGGEYAFTAAGTDERTRLMATTRDAWI</sequence>
<name>A0A554SP93_9ACTN</name>
<dbReference type="AlphaFoldDB" id="A0A554SP93"/>
<gene>
    <name evidence="2" type="ORF">FNM00_00640</name>
</gene>
<comment type="caution">
    <text evidence="2">The sequence shown here is derived from an EMBL/GenBank/DDBJ whole genome shotgun (WGS) entry which is preliminary data.</text>
</comment>
<keyword evidence="3" id="KW-1185">Reference proteome</keyword>
<dbReference type="EMBL" id="VLNT01000001">
    <property type="protein sequence ID" value="TSD68138.1"/>
    <property type="molecule type" value="Genomic_DNA"/>
</dbReference>
<dbReference type="Pfam" id="PF22768">
    <property type="entry name" value="SPP1_Dit"/>
    <property type="match status" value="1"/>
</dbReference>
<evidence type="ECO:0000313" key="3">
    <source>
        <dbReference type="Proteomes" id="UP000316988"/>
    </source>
</evidence>
<accession>A0A554SP93</accession>
<evidence type="ECO:0000313" key="2">
    <source>
        <dbReference type="EMBL" id="TSD68138.1"/>
    </source>
</evidence>
<reference evidence="2 3" key="1">
    <citation type="submission" date="2019-07" db="EMBL/GenBank/DDBJ databases">
        <authorList>
            <person name="Zhao L.H."/>
        </authorList>
    </citation>
    <scope>NUCLEOTIDE SEQUENCE [LARGE SCALE GENOMIC DNA]</scope>
    <source>
        <strain evidence="2 3">Co35</strain>
    </source>
</reference>
<dbReference type="RefSeq" id="WP_143911086.1">
    <property type="nucleotide sequence ID" value="NZ_VLNT01000001.1"/>
</dbReference>